<feature type="coiled-coil region" evidence="1">
    <location>
        <begin position="7"/>
        <end position="38"/>
    </location>
</feature>
<dbReference type="Pfam" id="PF15734">
    <property type="entry name" value="MIIP"/>
    <property type="match status" value="1"/>
</dbReference>
<evidence type="ECO:0000256" key="2">
    <source>
        <dbReference type="SAM" id="MobiDB-lite"/>
    </source>
</evidence>
<keyword evidence="4" id="KW-1185">Reference proteome</keyword>
<keyword evidence="1" id="KW-0175">Coiled coil</keyword>
<gene>
    <name evidence="3" type="ORF">RIMI_LOCUS7994160</name>
</gene>
<dbReference type="PANTHER" id="PTHR34831:SF1">
    <property type="entry name" value="MIGRATION AND INVASION-INHIBITORY PROTEIN"/>
    <property type="match status" value="1"/>
</dbReference>
<dbReference type="EMBL" id="CAUEEQ010015529">
    <property type="protein sequence ID" value="CAJ0939361.1"/>
    <property type="molecule type" value="Genomic_DNA"/>
</dbReference>
<evidence type="ECO:0008006" key="5">
    <source>
        <dbReference type="Google" id="ProtNLM"/>
    </source>
</evidence>
<evidence type="ECO:0000256" key="1">
    <source>
        <dbReference type="SAM" id="Coils"/>
    </source>
</evidence>
<dbReference type="InterPro" id="IPR031466">
    <property type="entry name" value="MIIP"/>
</dbReference>
<sequence length="399" mass="44111">MSSSERLDELRSLNKCLLEKLNVNREELKKQQQKLFTARNVTSCEPITAVAGSWSCRDPALQTSRGSSSAARKALCTPKTSYPRGPPPHGGSGLGGRAALDVIRVNSPVKRVRILNSTMIDPKSDCSGVTSDFPAQYIDRLEDDGNLRSKEPRTPKSILCTPTRSSKRDAGRVTFLCDGESPPLEPRWSARPLLGYDWIAGLLEVKSPITNKSDQFFAEISEFRRINRDECAHDCFTESGAQDSSVEHLDLSLDTHQCVYCYRVNQRLFTSPVGAEPACPVCKKRRGRRLVSAEEPAYVRVSIPRSTLLPPYKYRAHRRKSFDPTDSLALPSHCLAGWENAAPSCNLKITSLDLRTSTEPKTETAPATASADAASYFAARATSDNLLNLSRSIAFHHKK</sequence>
<dbReference type="PANTHER" id="PTHR34831">
    <property type="entry name" value="MIGRATION AND INVASION-INHIBITORY PROTEIN"/>
    <property type="match status" value="1"/>
</dbReference>
<evidence type="ECO:0000313" key="3">
    <source>
        <dbReference type="EMBL" id="CAJ0939361.1"/>
    </source>
</evidence>
<reference evidence="3" key="1">
    <citation type="submission" date="2023-07" db="EMBL/GenBank/DDBJ databases">
        <authorList>
            <person name="Stuckert A."/>
        </authorList>
    </citation>
    <scope>NUCLEOTIDE SEQUENCE</scope>
</reference>
<protein>
    <recommendedName>
        <fullName evidence="5">Migration and invasion-inhibitory protein</fullName>
    </recommendedName>
</protein>
<dbReference type="Proteomes" id="UP001176940">
    <property type="component" value="Unassembled WGS sequence"/>
</dbReference>
<organism evidence="3 4">
    <name type="scientific">Ranitomeya imitator</name>
    <name type="common">mimic poison frog</name>
    <dbReference type="NCBI Taxonomy" id="111125"/>
    <lineage>
        <taxon>Eukaryota</taxon>
        <taxon>Metazoa</taxon>
        <taxon>Chordata</taxon>
        <taxon>Craniata</taxon>
        <taxon>Vertebrata</taxon>
        <taxon>Euteleostomi</taxon>
        <taxon>Amphibia</taxon>
        <taxon>Batrachia</taxon>
        <taxon>Anura</taxon>
        <taxon>Neobatrachia</taxon>
        <taxon>Hyloidea</taxon>
        <taxon>Dendrobatidae</taxon>
        <taxon>Dendrobatinae</taxon>
        <taxon>Ranitomeya</taxon>
    </lineage>
</organism>
<feature type="region of interest" description="Disordered" evidence="2">
    <location>
        <begin position="145"/>
        <end position="164"/>
    </location>
</feature>
<comment type="caution">
    <text evidence="3">The sequence shown here is derived from an EMBL/GenBank/DDBJ whole genome shotgun (WGS) entry which is preliminary data.</text>
</comment>
<feature type="compositionally biased region" description="Basic and acidic residues" evidence="2">
    <location>
        <begin position="145"/>
        <end position="154"/>
    </location>
</feature>
<feature type="region of interest" description="Disordered" evidence="2">
    <location>
        <begin position="58"/>
        <end position="96"/>
    </location>
</feature>
<evidence type="ECO:0000313" key="4">
    <source>
        <dbReference type="Proteomes" id="UP001176940"/>
    </source>
</evidence>
<accession>A0ABN9LGK5</accession>
<proteinExistence type="predicted"/>
<feature type="compositionally biased region" description="Polar residues" evidence="2">
    <location>
        <begin position="61"/>
        <end position="70"/>
    </location>
</feature>
<name>A0ABN9LGK5_9NEOB</name>